<dbReference type="InParanoid" id="A0A671EZ59"/>
<dbReference type="Proteomes" id="UP000472240">
    <property type="component" value="Chromosome 15"/>
</dbReference>
<evidence type="ECO:0000256" key="2">
    <source>
        <dbReference type="SAM" id="Phobius"/>
    </source>
</evidence>
<dbReference type="FunCoup" id="A0A671EZ59">
    <property type="interactions" value="204"/>
</dbReference>
<evidence type="ECO:0000256" key="1">
    <source>
        <dbReference type="SAM" id="MobiDB-lite"/>
    </source>
</evidence>
<evidence type="ECO:0000313" key="3">
    <source>
        <dbReference type="Ensembl" id="ENSRFEP00010015582.1"/>
    </source>
</evidence>
<dbReference type="PANTHER" id="PTHR36464:SF1">
    <property type="entry name" value="PROTEIN BEAN1"/>
    <property type="match status" value="1"/>
</dbReference>
<protein>
    <submittedName>
        <fullName evidence="3">Brain expressed associated with NEDD4 1</fullName>
    </submittedName>
</protein>
<proteinExistence type="predicted"/>
<sequence length="317" mass="34858">ARLAGGGGAARPPRRQSQISSAAASEREPEREREQEREPETKPEREAELEPKLEPALGRTERNEAAKPTRYNRTNYFYPTFSENSEHSHLLVSPVLVASAVIGVVIILSCITIIVGSLRKERQAQGQQNQQLQYQYHRNHRRRRRRSQEYELGQVSDGYMNSHSSHRMRYACSSAEDWSQSLDLSSDGEMDAIEPQDLYPDSPPGYEECVGPGATQLYIPTDAPPPYSLTDACPVLDGLPDAGSSGSPGGFQQAQRIHGQSGLRTISMDTLPSYEAVCRANPPSGLLPLPGLELGPWSSQGPPSPTWAPVSSPERIV</sequence>
<feature type="region of interest" description="Disordered" evidence="1">
    <location>
        <begin position="1"/>
        <end position="68"/>
    </location>
</feature>
<name>A0A671EZ59_RHIFE</name>
<accession>A0A671EZ59</accession>
<feature type="compositionally biased region" description="Low complexity" evidence="1">
    <location>
        <begin position="126"/>
        <end position="136"/>
    </location>
</feature>
<dbReference type="AlphaFoldDB" id="A0A671EZ59"/>
<reference evidence="3 4" key="1">
    <citation type="journal article" date="2015" name="Annu Rev Anim Biosci">
        <title>The Genome 10K Project: a way forward.</title>
        <authorList>
            <person name="Koepfli K.P."/>
            <person name="Paten B."/>
            <person name="O'Brien S.J."/>
            <person name="Koepfli K.P."/>
            <person name="Paten B."/>
            <person name="Antunes A."/>
            <person name="Belov K."/>
            <person name="Bustamante C."/>
            <person name="Castoe T.A."/>
            <person name="Clawson H."/>
            <person name="Crawford A.J."/>
            <person name="Diekhans M."/>
            <person name="Distel D."/>
            <person name="Durbin R."/>
            <person name="Earl D."/>
            <person name="Fujita M.K."/>
            <person name="Gamble T."/>
            <person name="Georges A."/>
            <person name="Gemmell N."/>
            <person name="Gilbert M.T."/>
            <person name="Graves J.M."/>
            <person name="Green R.E."/>
            <person name="Hickey G."/>
            <person name="Jarvis E.D."/>
            <person name="Johnson W."/>
            <person name="Komissarov A."/>
            <person name="Korf I."/>
            <person name="Kuhn R."/>
            <person name="Larkin D.M."/>
            <person name="Lewin H."/>
            <person name="Lopez J.V."/>
            <person name="Ma J."/>
            <person name="Marques-Bonet T."/>
            <person name="Miller W."/>
            <person name="Murphy R."/>
            <person name="Pevzner P."/>
            <person name="Shapiro B."/>
            <person name="Steiner C."/>
            <person name="Tamazian G."/>
            <person name="Venkatesh B."/>
            <person name="Wang J."/>
            <person name="Wayne R."/>
            <person name="Wiley E."/>
            <person name="Yang H."/>
            <person name="Zhang G."/>
            <person name="Haussler D."/>
            <person name="Ryder O."/>
            <person name="O'Brien S.J."/>
        </authorList>
    </citation>
    <scope>NUCLEOTIDE SEQUENCE</scope>
</reference>
<reference evidence="4" key="3">
    <citation type="submission" date="2018-12" db="EMBL/GenBank/DDBJ databases">
        <title>G10K-VGP greater horseshoe bat female genome, primary haplotype.</title>
        <authorList>
            <person name="Teeling E."/>
            <person name="Myers G."/>
            <person name="Vernes S."/>
            <person name="Pippel M."/>
            <person name="Winkler S."/>
            <person name="Fedrigo O."/>
            <person name="Rhie A."/>
            <person name="Koren S."/>
            <person name="Phillippy A."/>
            <person name="Lewin H."/>
            <person name="Damas J."/>
            <person name="Howe K."/>
            <person name="Mountcastle J."/>
            <person name="Jarvis E.D."/>
        </authorList>
    </citation>
    <scope>NUCLEOTIDE SEQUENCE [LARGE SCALE GENOMIC DNA]</scope>
</reference>
<dbReference type="InterPro" id="IPR039352">
    <property type="entry name" value="BEAN1"/>
</dbReference>
<keyword evidence="2" id="KW-1133">Transmembrane helix</keyword>
<organism evidence="3 4">
    <name type="scientific">Rhinolophus ferrumequinum</name>
    <name type="common">Greater horseshoe bat</name>
    <dbReference type="NCBI Taxonomy" id="59479"/>
    <lineage>
        <taxon>Eukaryota</taxon>
        <taxon>Metazoa</taxon>
        <taxon>Chordata</taxon>
        <taxon>Craniata</taxon>
        <taxon>Vertebrata</taxon>
        <taxon>Euteleostomi</taxon>
        <taxon>Mammalia</taxon>
        <taxon>Eutheria</taxon>
        <taxon>Laurasiatheria</taxon>
        <taxon>Chiroptera</taxon>
        <taxon>Yinpterochiroptera</taxon>
        <taxon>Rhinolophoidea</taxon>
        <taxon>Rhinolophidae</taxon>
        <taxon>Rhinolophinae</taxon>
        <taxon>Rhinolophus</taxon>
    </lineage>
</organism>
<reference evidence="3" key="5">
    <citation type="submission" date="2025-09" db="UniProtKB">
        <authorList>
            <consortium name="Ensembl"/>
        </authorList>
    </citation>
    <scope>IDENTIFICATION</scope>
</reference>
<feature type="transmembrane region" description="Helical" evidence="2">
    <location>
        <begin position="91"/>
        <end position="115"/>
    </location>
</feature>
<dbReference type="GeneTree" id="ENSGT00390000003283"/>
<evidence type="ECO:0000313" key="4">
    <source>
        <dbReference type="Proteomes" id="UP000472240"/>
    </source>
</evidence>
<keyword evidence="2" id="KW-0472">Membrane</keyword>
<feature type="compositionally biased region" description="Basic residues" evidence="1">
    <location>
        <begin position="137"/>
        <end position="146"/>
    </location>
</feature>
<dbReference type="PANTHER" id="PTHR36464">
    <property type="entry name" value="PROTEIN BEAN1"/>
    <property type="match status" value="1"/>
</dbReference>
<feature type="compositionally biased region" description="Basic and acidic residues" evidence="1">
    <location>
        <begin position="25"/>
        <end position="67"/>
    </location>
</feature>
<feature type="region of interest" description="Disordered" evidence="1">
    <location>
        <begin position="292"/>
        <end position="317"/>
    </location>
</feature>
<dbReference type="Ensembl" id="ENSRFET00010017009.1">
    <property type="protein sequence ID" value="ENSRFEP00010015582.1"/>
    <property type="gene ID" value="ENSRFEG00010010604.1"/>
</dbReference>
<reference evidence="3" key="4">
    <citation type="submission" date="2025-08" db="UniProtKB">
        <authorList>
            <consortium name="Ensembl"/>
        </authorList>
    </citation>
    <scope>IDENTIFICATION</scope>
</reference>
<feature type="region of interest" description="Disordered" evidence="1">
    <location>
        <begin position="126"/>
        <end position="152"/>
    </location>
</feature>
<keyword evidence="4" id="KW-1185">Reference proteome</keyword>
<reference evidence="3 4" key="2">
    <citation type="journal article" date="2018" name="Annu Rev Anim Biosci">
        <title>Bat Biology, Genomes, and the Bat1K Project: To Generate Chromosome-Level Genomes for All Living Bat Species.</title>
        <authorList>
            <person name="Teeling E.C."/>
            <person name="Vernes S.C."/>
            <person name="Davalos L.M."/>
            <person name="Ray D.A."/>
            <person name="Gilbert M.T.P."/>
            <person name="Myers E."/>
        </authorList>
    </citation>
    <scope>NUCLEOTIDE SEQUENCE</scope>
</reference>
<gene>
    <name evidence="3" type="primary">BEAN1</name>
</gene>
<keyword evidence="2" id="KW-0812">Transmembrane</keyword>
<dbReference type="OMA" id="HRIRYSC"/>